<evidence type="ECO:0000256" key="5">
    <source>
        <dbReference type="ARBA" id="ARBA00022741"/>
    </source>
</evidence>
<proteinExistence type="inferred from homology"/>
<evidence type="ECO:0000256" key="1">
    <source>
        <dbReference type="ARBA" id="ARBA00001946"/>
    </source>
</evidence>
<dbReference type="FunFam" id="3.90.950.10:FF:000001">
    <property type="entry name" value="dITP/XTP pyrophosphatase"/>
    <property type="match status" value="1"/>
</dbReference>
<dbReference type="GO" id="GO:0009146">
    <property type="term" value="P:purine nucleoside triphosphate catabolic process"/>
    <property type="evidence" value="ECO:0007669"/>
    <property type="project" value="UniProtKB-ARBA"/>
</dbReference>
<dbReference type="InterPro" id="IPR029001">
    <property type="entry name" value="ITPase-like_fam"/>
</dbReference>
<evidence type="ECO:0000256" key="13">
    <source>
        <dbReference type="ARBA" id="ARBA00075987"/>
    </source>
</evidence>
<dbReference type="NCBIfam" id="TIGR00042">
    <property type="entry name" value="RdgB/HAM1 family non-canonical purine NTP pyrophosphatase"/>
    <property type="match status" value="1"/>
</dbReference>
<dbReference type="AlphaFoldDB" id="A0A6J6Y7X8"/>
<dbReference type="PANTHER" id="PTHR11067">
    <property type="entry name" value="INOSINE TRIPHOSPHATE PYROPHOSPHATASE/HAM1 PROTEIN"/>
    <property type="match status" value="1"/>
</dbReference>
<evidence type="ECO:0000256" key="2">
    <source>
        <dbReference type="ARBA" id="ARBA00008023"/>
    </source>
</evidence>
<dbReference type="HAMAP" id="MF_01405">
    <property type="entry name" value="Non_canon_purine_NTPase"/>
    <property type="match status" value="1"/>
</dbReference>
<sequence length="205" mass="22024">MRKLVLATQNNGKIAEFERLLAEHASDIKVLGLADFPNMPDVAETGSTLSENAFLKARAIAAFTNLPALADDSGLFVDELNGAPGVYSARFGGYSGNIAKERDQINIEKLLAELKNTTAKKRSAQFKCAVVFVNPTTNYEHEVIGVLPGRIAEIAAGDSGFGYDPIFLPDSVEQTLAQLGAGVKDRISHRGQALRAMVPILSEHL</sequence>
<evidence type="ECO:0000256" key="14">
    <source>
        <dbReference type="ARBA" id="ARBA00078805"/>
    </source>
</evidence>
<evidence type="ECO:0000256" key="16">
    <source>
        <dbReference type="ARBA" id="ARBA00083635"/>
    </source>
</evidence>
<evidence type="ECO:0000256" key="10">
    <source>
        <dbReference type="ARBA" id="ARBA00052017"/>
    </source>
</evidence>
<evidence type="ECO:0000256" key="11">
    <source>
        <dbReference type="ARBA" id="ARBA00066468"/>
    </source>
</evidence>
<evidence type="ECO:0000256" key="15">
    <source>
        <dbReference type="ARBA" id="ARBA00083186"/>
    </source>
</evidence>
<dbReference type="InterPro" id="IPR002637">
    <property type="entry name" value="RdgB/HAM1"/>
</dbReference>
<comment type="catalytic activity">
    <reaction evidence="9">
        <text>dITP + H2O = dIMP + diphosphate + H(+)</text>
        <dbReference type="Rhea" id="RHEA:28342"/>
        <dbReference type="ChEBI" id="CHEBI:15377"/>
        <dbReference type="ChEBI" id="CHEBI:15378"/>
        <dbReference type="ChEBI" id="CHEBI:33019"/>
        <dbReference type="ChEBI" id="CHEBI:61194"/>
        <dbReference type="ChEBI" id="CHEBI:61382"/>
        <dbReference type="EC" id="3.6.1.66"/>
    </reaction>
</comment>
<evidence type="ECO:0000256" key="12">
    <source>
        <dbReference type="ARBA" id="ARBA00071289"/>
    </source>
</evidence>
<keyword evidence="8" id="KW-0546">Nucleotide metabolism</keyword>
<protein>
    <recommendedName>
        <fullName evidence="12">dITP/XTP pyrophosphatase</fullName>
        <ecNumber evidence="11">3.6.1.66</ecNumber>
    </recommendedName>
    <alternativeName>
        <fullName evidence="13">Non-canonical purine NTP pyrophosphatase</fullName>
    </alternativeName>
    <alternativeName>
        <fullName evidence="14">Non-standard purine NTP pyrophosphatase</fullName>
    </alternativeName>
    <alternativeName>
        <fullName evidence="16">Nucleoside-triphosphate diphosphatase</fullName>
    </alternativeName>
    <alternativeName>
        <fullName evidence="15">Nucleoside-triphosphate pyrophosphatase</fullName>
    </alternativeName>
</protein>
<accession>A0A6J6Y7X8</accession>
<dbReference type="GO" id="GO:0035870">
    <property type="term" value="F:dITP diphosphatase activity"/>
    <property type="evidence" value="ECO:0007669"/>
    <property type="project" value="UniProtKB-ARBA"/>
</dbReference>
<dbReference type="Gene3D" id="3.90.950.10">
    <property type="match status" value="1"/>
</dbReference>
<evidence type="ECO:0000256" key="8">
    <source>
        <dbReference type="ARBA" id="ARBA00023080"/>
    </source>
</evidence>
<comment type="subunit">
    <text evidence="3">Homodimer.</text>
</comment>
<evidence type="ECO:0000256" key="17">
    <source>
        <dbReference type="SAM" id="Coils"/>
    </source>
</evidence>
<keyword evidence="17" id="KW-0175">Coiled coil</keyword>
<evidence type="ECO:0000256" key="6">
    <source>
        <dbReference type="ARBA" id="ARBA00022801"/>
    </source>
</evidence>
<name>A0A6J6Y7X8_9ZZZZ</name>
<keyword evidence="4" id="KW-0479">Metal-binding</keyword>
<dbReference type="GO" id="GO:0036222">
    <property type="term" value="F:XTP diphosphatase activity"/>
    <property type="evidence" value="ECO:0007669"/>
    <property type="project" value="UniProtKB-ARBA"/>
</dbReference>
<organism evidence="18">
    <name type="scientific">freshwater metagenome</name>
    <dbReference type="NCBI Taxonomy" id="449393"/>
    <lineage>
        <taxon>unclassified sequences</taxon>
        <taxon>metagenomes</taxon>
        <taxon>ecological metagenomes</taxon>
    </lineage>
</organism>
<evidence type="ECO:0000256" key="7">
    <source>
        <dbReference type="ARBA" id="ARBA00022842"/>
    </source>
</evidence>
<dbReference type="GO" id="GO:0046872">
    <property type="term" value="F:metal ion binding"/>
    <property type="evidence" value="ECO:0007669"/>
    <property type="project" value="UniProtKB-KW"/>
</dbReference>
<comment type="cofactor">
    <cofactor evidence="1">
        <name>Mg(2+)</name>
        <dbReference type="ChEBI" id="CHEBI:18420"/>
    </cofactor>
</comment>
<evidence type="ECO:0000256" key="9">
    <source>
        <dbReference type="ARBA" id="ARBA00051875"/>
    </source>
</evidence>
<comment type="similarity">
    <text evidence="2">Belongs to the HAM1 NTPase family.</text>
</comment>
<dbReference type="CDD" id="cd00515">
    <property type="entry name" value="HAM1"/>
    <property type="match status" value="1"/>
</dbReference>
<reference evidence="18" key="1">
    <citation type="submission" date="2020-05" db="EMBL/GenBank/DDBJ databases">
        <authorList>
            <person name="Chiriac C."/>
            <person name="Salcher M."/>
            <person name="Ghai R."/>
            <person name="Kavagutti S V."/>
        </authorList>
    </citation>
    <scope>NUCLEOTIDE SEQUENCE</scope>
</reference>
<dbReference type="PANTHER" id="PTHR11067:SF9">
    <property type="entry name" value="INOSINE TRIPHOSPHATE PYROPHOSPHATASE"/>
    <property type="match status" value="1"/>
</dbReference>
<keyword evidence="6" id="KW-0378">Hydrolase</keyword>
<dbReference type="EC" id="3.6.1.66" evidence="11"/>
<dbReference type="GO" id="GO:0005829">
    <property type="term" value="C:cytosol"/>
    <property type="evidence" value="ECO:0007669"/>
    <property type="project" value="TreeGrafter"/>
</dbReference>
<keyword evidence="5" id="KW-0547">Nucleotide-binding</keyword>
<dbReference type="GO" id="GO:0000166">
    <property type="term" value="F:nucleotide binding"/>
    <property type="evidence" value="ECO:0007669"/>
    <property type="project" value="UniProtKB-KW"/>
</dbReference>
<keyword evidence="7" id="KW-0460">Magnesium</keyword>
<gene>
    <name evidence="18" type="ORF">UFOPK3120_00122</name>
</gene>
<comment type="catalytic activity">
    <reaction evidence="10">
        <text>XTP + H2O = XMP + diphosphate + H(+)</text>
        <dbReference type="Rhea" id="RHEA:28610"/>
        <dbReference type="ChEBI" id="CHEBI:15377"/>
        <dbReference type="ChEBI" id="CHEBI:15378"/>
        <dbReference type="ChEBI" id="CHEBI:33019"/>
        <dbReference type="ChEBI" id="CHEBI:57464"/>
        <dbReference type="ChEBI" id="CHEBI:61314"/>
        <dbReference type="EC" id="3.6.1.66"/>
    </reaction>
</comment>
<dbReference type="InterPro" id="IPR020922">
    <property type="entry name" value="dITP/XTP_pyrophosphatase"/>
</dbReference>
<dbReference type="GO" id="GO:0017111">
    <property type="term" value="F:ribonucleoside triphosphate phosphatase activity"/>
    <property type="evidence" value="ECO:0007669"/>
    <property type="project" value="InterPro"/>
</dbReference>
<dbReference type="GO" id="GO:0009117">
    <property type="term" value="P:nucleotide metabolic process"/>
    <property type="evidence" value="ECO:0007669"/>
    <property type="project" value="UniProtKB-KW"/>
</dbReference>
<evidence type="ECO:0000256" key="4">
    <source>
        <dbReference type="ARBA" id="ARBA00022723"/>
    </source>
</evidence>
<evidence type="ECO:0000313" key="18">
    <source>
        <dbReference type="EMBL" id="CAB4803396.1"/>
    </source>
</evidence>
<dbReference type="SUPFAM" id="SSF52972">
    <property type="entry name" value="ITPase-like"/>
    <property type="match status" value="1"/>
</dbReference>
<evidence type="ECO:0000256" key="3">
    <source>
        <dbReference type="ARBA" id="ARBA00011738"/>
    </source>
</evidence>
<feature type="coiled-coil region" evidence="17">
    <location>
        <begin position="100"/>
        <end position="127"/>
    </location>
</feature>
<dbReference type="GO" id="GO:0036220">
    <property type="term" value="F:ITP diphosphatase activity"/>
    <property type="evidence" value="ECO:0007669"/>
    <property type="project" value="UniProtKB-EC"/>
</dbReference>
<dbReference type="EMBL" id="CAFAAW010000006">
    <property type="protein sequence ID" value="CAB4803396.1"/>
    <property type="molecule type" value="Genomic_DNA"/>
</dbReference>
<dbReference type="Pfam" id="PF01725">
    <property type="entry name" value="Ham1p_like"/>
    <property type="match status" value="1"/>
</dbReference>